<dbReference type="Proteomes" id="UP001597063">
    <property type="component" value="Unassembled WGS sequence"/>
</dbReference>
<sequence>MTSSDALVRQMYEELDARDRAVVDEWRGLGNDLFTSLMRARVLGDGPRRHVADDIHEFARRSWSGDYDVEFRTTCEHEAAHAVVARHLPGVTLVDVVARLGGGGLTRFRTPSDQASATVYAAADQWVHGLRCHVLPAGNRFGCGDDRQRLLRHTGGDPFRIREAETKAFRILRENHTEVLAFAELLGQANGEPMTFGG</sequence>
<reference evidence="2" key="1">
    <citation type="journal article" date="2019" name="Int. J. Syst. Evol. Microbiol.">
        <title>The Global Catalogue of Microorganisms (GCM) 10K type strain sequencing project: providing services to taxonomists for standard genome sequencing and annotation.</title>
        <authorList>
            <consortium name="The Broad Institute Genomics Platform"/>
            <consortium name="The Broad Institute Genome Sequencing Center for Infectious Disease"/>
            <person name="Wu L."/>
            <person name="Ma J."/>
        </authorList>
    </citation>
    <scope>NUCLEOTIDE SEQUENCE [LARGE SCALE GENOMIC DNA]</scope>
    <source>
        <strain evidence="2">JCM 9371</strain>
    </source>
</reference>
<proteinExistence type="predicted"/>
<name>A0ABW2XHC5_9ACTN</name>
<accession>A0ABW2XHC5</accession>
<organism evidence="1 2">
    <name type="scientific">Actinomadura fibrosa</name>
    <dbReference type="NCBI Taxonomy" id="111802"/>
    <lineage>
        <taxon>Bacteria</taxon>
        <taxon>Bacillati</taxon>
        <taxon>Actinomycetota</taxon>
        <taxon>Actinomycetes</taxon>
        <taxon>Streptosporangiales</taxon>
        <taxon>Thermomonosporaceae</taxon>
        <taxon>Actinomadura</taxon>
    </lineage>
</organism>
<protein>
    <submittedName>
        <fullName evidence="1">Uncharacterized protein</fullName>
    </submittedName>
</protein>
<dbReference type="InterPro" id="IPR037219">
    <property type="entry name" value="Peptidase_M41-like"/>
</dbReference>
<comment type="caution">
    <text evidence="1">The sequence shown here is derived from an EMBL/GenBank/DDBJ whole genome shotgun (WGS) entry which is preliminary data.</text>
</comment>
<dbReference type="SUPFAM" id="SSF140990">
    <property type="entry name" value="FtsH protease domain-like"/>
    <property type="match status" value="1"/>
</dbReference>
<keyword evidence="2" id="KW-1185">Reference proteome</keyword>
<dbReference type="EMBL" id="JBHTGP010000006">
    <property type="protein sequence ID" value="MFD0685892.1"/>
    <property type="molecule type" value="Genomic_DNA"/>
</dbReference>
<dbReference type="RefSeq" id="WP_131755307.1">
    <property type="nucleotide sequence ID" value="NZ_CAACUY010000004.1"/>
</dbReference>
<evidence type="ECO:0000313" key="2">
    <source>
        <dbReference type="Proteomes" id="UP001597063"/>
    </source>
</evidence>
<evidence type="ECO:0000313" key="1">
    <source>
        <dbReference type="EMBL" id="MFD0685892.1"/>
    </source>
</evidence>
<gene>
    <name evidence="1" type="ORF">ACFQZM_15410</name>
</gene>